<organism evidence="4 5">
    <name type="scientific">Calicophoron daubneyi</name>
    <name type="common">Rumen fluke</name>
    <name type="synonym">Paramphistomum daubneyi</name>
    <dbReference type="NCBI Taxonomy" id="300641"/>
    <lineage>
        <taxon>Eukaryota</taxon>
        <taxon>Metazoa</taxon>
        <taxon>Spiralia</taxon>
        <taxon>Lophotrochozoa</taxon>
        <taxon>Platyhelminthes</taxon>
        <taxon>Trematoda</taxon>
        <taxon>Digenea</taxon>
        <taxon>Plagiorchiida</taxon>
        <taxon>Pronocephalata</taxon>
        <taxon>Paramphistomoidea</taxon>
        <taxon>Paramphistomidae</taxon>
        <taxon>Calicophoron</taxon>
    </lineage>
</organism>
<evidence type="ECO:0000313" key="5">
    <source>
        <dbReference type="Proteomes" id="UP001497525"/>
    </source>
</evidence>
<dbReference type="Pfam" id="PF00566">
    <property type="entry name" value="RabGAP-TBC"/>
    <property type="match status" value="1"/>
</dbReference>
<feature type="compositionally biased region" description="Polar residues" evidence="2">
    <location>
        <begin position="647"/>
        <end position="658"/>
    </location>
</feature>
<dbReference type="SUPFAM" id="SSF47923">
    <property type="entry name" value="Ypt/Rab-GAP domain of gyp1p"/>
    <property type="match status" value="2"/>
</dbReference>
<dbReference type="InterPro" id="IPR000195">
    <property type="entry name" value="Rab-GAP-TBC_dom"/>
</dbReference>
<keyword evidence="1" id="KW-0343">GTPase activation</keyword>
<evidence type="ECO:0000256" key="2">
    <source>
        <dbReference type="SAM" id="MobiDB-lite"/>
    </source>
</evidence>
<gene>
    <name evidence="4" type="ORF">CDAUBV1_LOCUS14737</name>
</gene>
<evidence type="ECO:0000313" key="4">
    <source>
        <dbReference type="EMBL" id="CAL5139619.1"/>
    </source>
</evidence>
<name>A0AAV2TTR6_CALDB</name>
<feature type="domain" description="Rab-GAP TBC" evidence="3">
    <location>
        <begin position="290"/>
        <end position="500"/>
    </location>
</feature>
<dbReference type="GO" id="GO:0005096">
    <property type="term" value="F:GTPase activator activity"/>
    <property type="evidence" value="ECO:0007669"/>
    <property type="project" value="UniProtKB-KW"/>
</dbReference>
<dbReference type="EMBL" id="CAXLJL010000612">
    <property type="protein sequence ID" value="CAL5139619.1"/>
    <property type="molecule type" value="Genomic_DNA"/>
</dbReference>
<reference evidence="4" key="1">
    <citation type="submission" date="2024-06" db="EMBL/GenBank/DDBJ databases">
        <authorList>
            <person name="Liu X."/>
            <person name="Lenzi L."/>
            <person name="Haldenby T S."/>
            <person name="Uol C."/>
        </authorList>
    </citation>
    <scope>NUCLEOTIDE SEQUENCE</scope>
</reference>
<protein>
    <recommendedName>
        <fullName evidence="3">Rab-GAP TBC domain-containing protein</fullName>
    </recommendedName>
</protein>
<feature type="region of interest" description="Disordered" evidence="2">
    <location>
        <begin position="615"/>
        <end position="658"/>
    </location>
</feature>
<dbReference type="PANTHER" id="PTHR22957">
    <property type="entry name" value="TBC1 DOMAIN FAMILY MEMBER GTPASE-ACTIVATING PROTEIN"/>
    <property type="match status" value="1"/>
</dbReference>
<feature type="compositionally biased region" description="Acidic residues" evidence="2">
    <location>
        <begin position="615"/>
        <end position="625"/>
    </location>
</feature>
<proteinExistence type="predicted"/>
<evidence type="ECO:0000259" key="3">
    <source>
        <dbReference type="PROSITE" id="PS50086"/>
    </source>
</evidence>
<dbReference type="Gene3D" id="1.10.472.80">
    <property type="entry name" value="Ypt/Rab-GAP domain of gyp1p, domain 3"/>
    <property type="match status" value="1"/>
</dbReference>
<dbReference type="AlphaFoldDB" id="A0AAV2TTR6"/>
<sequence length="658" mass="75606">MSGGFNDQLRQWKNVYVTHIVNTQDCQSVALKGTLFLTEHDARIMIYWVPDPDADDSALPSLRKGYEINVKELHHLTCRRLPGPYCRALYLVLRNSNSYGPFEFRTGGATEFINTLNEFAEVTRSNDDKTFYHVKMRPEPVTSLYQLPPGSGLQGQRNGATNNPMSPFVGVGASLRRGGQAVFNAFIDNILSPSQGVVVGERCDEDSYTNACASQHSSVFKGTIETERLRTTDEADFAVVDVRPPPVALPPLKPMQRGEPLNTEQWKRHLDPCGRVTCVEKLRQIIFEGGVEPNLRPVVWKYLLGYYQWDYTAEENERVRMAKHREYQMLKKFWKQMSTDRLVRFSLFIDRKRYIEKDVPRTDRKTSFFRDDSNGNLTRLYDILLTYTVYNMDFGYYQGMNDLLALILYVIQQEEDAFWCFAGLMERLESNFDQNLNAVREQFYQLFDLIDVLDPGFSDFLASKNAKEMPFCFRWLLIQFKREFSYSDVLMLWETIWSEHLTKNFHIFFAAAVLLMQRNLFIERNYDANNILKHVNDLSYRIPLEPALNTATAYLRQVDEVLNSLPESVRLIVEGPSLATSKHCTKKKSDDRSGDNSSNIEYTWGLLNEELEDLMATDAPEEDVDPSSVTMIPVPTSGPDSDKSGVSVRTTAIVTQPL</sequence>
<dbReference type="InterPro" id="IPR035969">
    <property type="entry name" value="Rab-GAP_TBC_sf"/>
</dbReference>
<dbReference type="SMART" id="SM00164">
    <property type="entry name" value="TBC"/>
    <property type="match status" value="1"/>
</dbReference>
<dbReference type="PROSITE" id="PS50086">
    <property type="entry name" value="TBC_RABGAP"/>
    <property type="match status" value="1"/>
</dbReference>
<dbReference type="Gene3D" id="1.10.8.270">
    <property type="entry name" value="putative rabgap domain of human tbc1 domain family member 14 like domains"/>
    <property type="match status" value="1"/>
</dbReference>
<comment type="caution">
    <text evidence="4">The sequence shown here is derived from an EMBL/GenBank/DDBJ whole genome shotgun (WGS) entry which is preliminary data.</text>
</comment>
<dbReference type="Proteomes" id="UP001497525">
    <property type="component" value="Unassembled WGS sequence"/>
</dbReference>
<dbReference type="PANTHER" id="PTHR22957:SF645">
    <property type="entry name" value="LD27216P"/>
    <property type="match status" value="1"/>
</dbReference>
<accession>A0AAV2TTR6</accession>
<evidence type="ECO:0000256" key="1">
    <source>
        <dbReference type="ARBA" id="ARBA00022468"/>
    </source>
</evidence>